<dbReference type="EMBL" id="KQ483838">
    <property type="protein sequence ID" value="KYP40406.1"/>
    <property type="molecule type" value="Genomic_DNA"/>
</dbReference>
<dbReference type="GO" id="GO:0070475">
    <property type="term" value="P:rRNA base methylation"/>
    <property type="evidence" value="ECO:0007669"/>
    <property type="project" value="InterPro"/>
</dbReference>
<dbReference type="InterPro" id="IPR019446">
    <property type="entry name" value="BMT5-like"/>
</dbReference>
<gene>
    <name evidence="2" type="ORF">KK1_038255</name>
</gene>
<evidence type="ECO:0000313" key="3">
    <source>
        <dbReference type="Proteomes" id="UP000075243"/>
    </source>
</evidence>
<dbReference type="Gramene" id="C.cajan_40505.t">
    <property type="protein sequence ID" value="C.cajan_40505.t"/>
    <property type="gene ID" value="C.cajan_40505"/>
</dbReference>
<name>A0A151RCY2_CAJCA</name>
<sequence length="204" mass="23184">MEEKKITHYSSTHRILLVGEGDFSFSLCLARAFGTASNMVATSLDSKDSLMMNYENALSNLIELETLGCTIVHEVDVHTMREHPLLEHERFDRIIYNFPHAGFNGRESNASVIMLHQDLVSGFLKNAKCLATYFGEIHITHKTSYPFSEWELKTLASYEDLVLAKEVDFDIYNYPGYNNKRGAGCQCDESFPVGQCSTFMFQLL</sequence>
<proteinExistence type="predicted"/>
<accession>A0A151RCY2</accession>
<dbReference type="PANTHER" id="PTHR11538:SF89">
    <property type="entry name" value="PROTEIN, PUTATIVE (DUF2431)-RELATED"/>
    <property type="match status" value="1"/>
</dbReference>
<dbReference type="GO" id="GO:0005737">
    <property type="term" value="C:cytoplasm"/>
    <property type="evidence" value="ECO:0007669"/>
    <property type="project" value="TreeGrafter"/>
</dbReference>
<organism evidence="2 3">
    <name type="scientific">Cajanus cajan</name>
    <name type="common">Pigeon pea</name>
    <name type="synonym">Cajanus indicus</name>
    <dbReference type="NCBI Taxonomy" id="3821"/>
    <lineage>
        <taxon>Eukaryota</taxon>
        <taxon>Viridiplantae</taxon>
        <taxon>Streptophyta</taxon>
        <taxon>Embryophyta</taxon>
        <taxon>Tracheophyta</taxon>
        <taxon>Spermatophyta</taxon>
        <taxon>Magnoliopsida</taxon>
        <taxon>eudicotyledons</taxon>
        <taxon>Gunneridae</taxon>
        <taxon>Pentapetalae</taxon>
        <taxon>rosids</taxon>
        <taxon>fabids</taxon>
        <taxon>Fabales</taxon>
        <taxon>Fabaceae</taxon>
        <taxon>Papilionoideae</taxon>
        <taxon>50 kb inversion clade</taxon>
        <taxon>NPAAA clade</taxon>
        <taxon>indigoferoid/millettioid clade</taxon>
        <taxon>Phaseoleae</taxon>
        <taxon>Cajanus</taxon>
    </lineage>
</organism>
<dbReference type="PANTHER" id="PTHR11538">
    <property type="entry name" value="PHENYLALANYL-TRNA SYNTHETASE"/>
    <property type="match status" value="1"/>
</dbReference>
<dbReference type="Proteomes" id="UP000075243">
    <property type="component" value="Unassembled WGS sequence"/>
</dbReference>
<protein>
    <submittedName>
        <fullName evidence="2">Uncharacterized protein At4g26480 family</fullName>
    </submittedName>
</protein>
<dbReference type="GO" id="GO:0070042">
    <property type="term" value="F:rRNA (uridine-N3-)-methyltransferase activity"/>
    <property type="evidence" value="ECO:0007669"/>
    <property type="project" value="InterPro"/>
</dbReference>
<reference evidence="2" key="1">
    <citation type="journal article" date="2012" name="Nat. Biotechnol.">
        <title>Draft genome sequence of pigeonpea (Cajanus cajan), an orphan legume crop of resource-poor farmers.</title>
        <authorList>
            <person name="Varshney R.K."/>
            <person name="Chen W."/>
            <person name="Li Y."/>
            <person name="Bharti A.K."/>
            <person name="Saxena R.K."/>
            <person name="Schlueter J.A."/>
            <person name="Donoghue M.T."/>
            <person name="Azam S."/>
            <person name="Fan G."/>
            <person name="Whaley A.M."/>
            <person name="Farmer A.D."/>
            <person name="Sheridan J."/>
            <person name="Iwata A."/>
            <person name="Tuteja R."/>
            <person name="Penmetsa R.V."/>
            <person name="Wu W."/>
            <person name="Upadhyaya H.D."/>
            <person name="Yang S.P."/>
            <person name="Shah T."/>
            <person name="Saxena K.B."/>
            <person name="Michael T."/>
            <person name="McCombie W.R."/>
            <person name="Yang B."/>
            <person name="Zhang G."/>
            <person name="Yang H."/>
            <person name="Wang J."/>
            <person name="Spillane C."/>
            <person name="Cook D.R."/>
            <person name="May G.D."/>
            <person name="Xu X."/>
            <person name="Jackson S.A."/>
        </authorList>
    </citation>
    <scope>NUCLEOTIDE SEQUENCE [LARGE SCALE GENOMIC DNA]</scope>
</reference>
<dbReference type="OrthoDB" id="273345at2759"/>
<dbReference type="AlphaFoldDB" id="A0A151RCY2"/>
<evidence type="ECO:0000313" key="2">
    <source>
        <dbReference type="EMBL" id="KYP40406.1"/>
    </source>
</evidence>
<feature type="domain" description="25S rRNA (uridine-N(3))-methyltransferase BMT5-like" evidence="1">
    <location>
        <begin position="16"/>
        <end position="181"/>
    </location>
</feature>
<dbReference type="Pfam" id="PF10354">
    <property type="entry name" value="BMT5-like"/>
    <property type="match status" value="1"/>
</dbReference>
<dbReference type="OMA" id="DSRHYCF"/>
<evidence type="ECO:0000259" key="1">
    <source>
        <dbReference type="Pfam" id="PF10354"/>
    </source>
</evidence>
<keyword evidence="3" id="KW-1185">Reference proteome</keyword>